<dbReference type="PANTHER" id="PTHR33619">
    <property type="entry name" value="POLYSACCHARIDE EXPORT PROTEIN GFCE-RELATED"/>
    <property type="match status" value="1"/>
</dbReference>
<dbReference type="EMBL" id="SNRX01000020">
    <property type="protein sequence ID" value="KAA6301354.1"/>
    <property type="molecule type" value="Genomic_DNA"/>
</dbReference>
<evidence type="ECO:0000256" key="7">
    <source>
        <dbReference type="ARBA" id="ARBA00022729"/>
    </source>
</evidence>
<keyword evidence="7" id="KW-0732">Signal</keyword>
<dbReference type="Pfam" id="PF22461">
    <property type="entry name" value="SLBB_2"/>
    <property type="match status" value="1"/>
</dbReference>
<dbReference type="AlphaFoldDB" id="A0A5M8NYX2"/>
<evidence type="ECO:0000256" key="15">
    <source>
        <dbReference type="SAM" id="Phobius"/>
    </source>
</evidence>
<evidence type="ECO:0000256" key="1">
    <source>
        <dbReference type="ARBA" id="ARBA00004571"/>
    </source>
</evidence>
<comment type="subcellular location">
    <subcellularLocation>
        <location evidence="1">Cell outer membrane</location>
        <topology evidence="1">Multi-pass membrane protein</topology>
    </subcellularLocation>
</comment>
<keyword evidence="4" id="KW-1134">Transmembrane beta strand</keyword>
<evidence type="ECO:0000259" key="16">
    <source>
        <dbReference type="Pfam" id="PF02563"/>
    </source>
</evidence>
<evidence type="ECO:0000256" key="9">
    <source>
        <dbReference type="ARBA" id="ARBA00023065"/>
    </source>
</evidence>
<evidence type="ECO:0000256" key="3">
    <source>
        <dbReference type="ARBA" id="ARBA00022448"/>
    </source>
</evidence>
<keyword evidence="9" id="KW-0406">Ion transport</keyword>
<keyword evidence="8" id="KW-0625">Polysaccharide transport</keyword>
<feature type="domain" description="SLBB" evidence="17">
    <location>
        <begin position="142"/>
        <end position="220"/>
    </location>
</feature>
<reference evidence="18 19" key="1">
    <citation type="submission" date="2019-03" db="EMBL/GenBank/DDBJ databases">
        <title>Single cell metagenomics reveals metabolic interactions within the superorganism composed of flagellate Streblomastix strix and complex community of Bacteroidetes bacteria on its surface.</title>
        <authorList>
            <person name="Treitli S.C."/>
            <person name="Kolisko M."/>
            <person name="Husnik F."/>
            <person name="Keeling P."/>
            <person name="Hampl V."/>
        </authorList>
    </citation>
    <scope>NUCLEOTIDE SEQUENCE [LARGE SCALE GENOMIC DNA]</scope>
    <source>
        <strain evidence="18">St1</strain>
    </source>
</reference>
<comment type="similarity">
    <text evidence="2">Belongs to the BexD/CtrA/VexA family.</text>
</comment>
<keyword evidence="11 15" id="KW-0472">Membrane</keyword>
<dbReference type="PANTHER" id="PTHR33619:SF3">
    <property type="entry name" value="POLYSACCHARIDE EXPORT PROTEIN GFCE-RELATED"/>
    <property type="match status" value="1"/>
</dbReference>
<dbReference type="GO" id="GO:0006811">
    <property type="term" value="P:monoatomic ion transport"/>
    <property type="evidence" value="ECO:0007669"/>
    <property type="project" value="UniProtKB-KW"/>
</dbReference>
<comment type="caution">
    <text evidence="18">The sequence shown here is derived from an EMBL/GenBank/DDBJ whole genome shotgun (WGS) entry which is preliminary data.</text>
</comment>
<dbReference type="GO" id="GO:0046930">
    <property type="term" value="C:pore complex"/>
    <property type="evidence" value="ECO:0007669"/>
    <property type="project" value="UniProtKB-KW"/>
</dbReference>
<keyword evidence="14" id="KW-0449">Lipoprotein</keyword>
<organism evidence="18 19">
    <name type="scientific">Candidatus Ordinivivax streblomastigis</name>
    <dbReference type="NCBI Taxonomy" id="2540710"/>
    <lineage>
        <taxon>Bacteria</taxon>
        <taxon>Pseudomonadati</taxon>
        <taxon>Bacteroidota</taxon>
        <taxon>Bacteroidia</taxon>
        <taxon>Bacteroidales</taxon>
        <taxon>Candidatus Ordinivivax</taxon>
    </lineage>
</organism>
<feature type="transmembrane region" description="Helical" evidence="15">
    <location>
        <begin position="236"/>
        <end position="257"/>
    </location>
</feature>
<evidence type="ECO:0008006" key="20">
    <source>
        <dbReference type="Google" id="ProtNLM"/>
    </source>
</evidence>
<evidence type="ECO:0000256" key="5">
    <source>
        <dbReference type="ARBA" id="ARBA00022597"/>
    </source>
</evidence>
<dbReference type="Gene3D" id="3.10.560.10">
    <property type="entry name" value="Outer membrane lipoprotein wza domain like"/>
    <property type="match status" value="1"/>
</dbReference>
<accession>A0A5M8NYX2</accession>
<evidence type="ECO:0000256" key="10">
    <source>
        <dbReference type="ARBA" id="ARBA00023114"/>
    </source>
</evidence>
<protein>
    <recommendedName>
        <fullName evidence="20">Polysaccharide export outer membrane protein</fullName>
    </recommendedName>
</protein>
<name>A0A5M8NYX2_9BACT</name>
<dbReference type="GO" id="GO:0015159">
    <property type="term" value="F:polysaccharide transmembrane transporter activity"/>
    <property type="evidence" value="ECO:0007669"/>
    <property type="project" value="InterPro"/>
</dbReference>
<keyword evidence="12" id="KW-0564">Palmitate</keyword>
<keyword evidence="15" id="KW-1133">Transmembrane helix</keyword>
<evidence type="ECO:0000313" key="19">
    <source>
        <dbReference type="Proteomes" id="UP000324575"/>
    </source>
</evidence>
<evidence type="ECO:0000313" key="18">
    <source>
        <dbReference type="EMBL" id="KAA6301354.1"/>
    </source>
</evidence>
<keyword evidence="13" id="KW-0998">Cell outer membrane</keyword>
<keyword evidence="5" id="KW-0762">Sugar transport</keyword>
<dbReference type="GO" id="GO:0015288">
    <property type="term" value="F:porin activity"/>
    <property type="evidence" value="ECO:0007669"/>
    <property type="project" value="UniProtKB-KW"/>
</dbReference>
<evidence type="ECO:0000256" key="14">
    <source>
        <dbReference type="ARBA" id="ARBA00023288"/>
    </source>
</evidence>
<keyword evidence="10" id="KW-0626">Porin</keyword>
<evidence type="ECO:0000256" key="2">
    <source>
        <dbReference type="ARBA" id="ARBA00009450"/>
    </source>
</evidence>
<sequence>MHYSAICLAVTICFSACGSKKDILYFQGTEQLNSTAYQDVSRQEVRIVPGDNLLIIVTASGTNQQSVVPYNTVDLSRGGFSQNLEWQGYLVDEKGYINYPSIGPILTEGLTKAQLADFIQKELSNFLSEEPIVNIRFLNFQITILGEVNSPGVYQVSDERISIPEALSRAGDMTIYGQRHDVLICRVENGEKKFYHVDMTDPRIFYSDGYYLQQNDIVYVQPNKFKVMGANYNPMLSTYLSVAGLLVSISTFVISIVRN</sequence>
<evidence type="ECO:0000256" key="6">
    <source>
        <dbReference type="ARBA" id="ARBA00022692"/>
    </source>
</evidence>
<evidence type="ECO:0000259" key="17">
    <source>
        <dbReference type="Pfam" id="PF22461"/>
    </source>
</evidence>
<evidence type="ECO:0000256" key="11">
    <source>
        <dbReference type="ARBA" id="ARBA00023136"/>
    </source>
</evidence>
<dbReference type="Pfam" id="PF02563">
    <property type="entry name" value="Poly_export"/>
    <property type="match status" value="1"/>
</dbReference>
<dbReference type="InterPro" id="IPR049712">
    <property type="entry name" value="Poly_export"/>
</dbReference>
<dbReference type="InterPro" id="IPR003715">
    <property type="entry name" value="Poly_export_N"/>
</dbReference>
<proteinExistence type="inferred from homology"/>
<feature type="domain" description="Polysaccharide export protein N-terminal" evidence="16">
    <location>
        <begin position="41"/>
        <end position="136"/>
    </location>
</feature>
<keyword evidence="3" id="KW-0813">Transport</keyword>
<evidence type="ECO:0000256" key="4">
    <source>
        <dbReference type="ARBA" id="ARBA00022452"/>
    </source>
</evidence>
<gene>
    <name evidence="18" type="ORF">EZS26_002443</name>
</gene>
<dbReference type="InterPro" id="IPR054765">
    <property type="entry name" value="SLBB_dom"/>
</dbReference>
<dbReference type="GO" id="GO:0009279">
    <property type="term" value="C:cell outer membrane"/>
    <property type="evidence" value="ECO:0007669"/>
    <property type="project" value="UniProtKB-SubCell"/>
</dbReference>
<keyword evidence="6 15" id="KW-0812">Transmembrane</keyword>
<dbReference type="Proteomes" id="UP000324575">
    <property type="component" value="Unassembled WGS sequence"/>
</dbReference>
<evidence type="ECO:0000256" key="8">
    <source>
        <dbReference type="ARBA" id="ARBA00023047"/>
    </source>
</evidence>
<evidence type="ECO:0000256" key="13">
    <source>
        <dbReference type="ARBA" id="ARBA00023237"/>
    </source>
</evidence>
<evidence type="ECO:0000256" key="12">
    <source>
        <dbReference type="ARBA" id="ARBA00023139"/>
    </source>
</evidence>